<reference evidence="1 2" key="2">
    <citation type="journal article" date="2014" name="FEMS Microbiol. Lett.">
        <title>Draft genomic DNA sequence of the facultatively methylotrophic bacterium Acidomonas methanolica type strain MB58.</title>
        <authorList>
            <person name="Higashiura N."/>
            <person name="Hadano H."/>
            <person name="Hirakawa H."/>
            <person name="Matsutani M."/>
            <person name="Takabe S."/>
            <person name="Matsushita K."/>
            <person name="Azuma Y."/>
        </authorList>
    </citation>
    <scope>NUCLEOTIDE SEQUENCE [LARGE SCALE GENOMIC DNA]</scope>
    <source>
        <strain evidence="1 2">MB58</strain>
    </source>
</reference>
<sequence>MSMTLSQFLDSLEDVIPPPGLEPALEALWWAGGKDFALAHEIVQRHEGEPDCDWVHAWLHRKEGDQANARYWYRRAGRSPRHGPVEEEWRAIATALLAGSGY</sequence>
<dbReference type="Proteomes" id="UP000019760">
    <property type="component" value="Unassembled WGS sequence"/>
</dbReference>
<reference evidence="2" key="1">
    <citation type="journal article" date="2014" name="FEMS Microbiol. Lett.">
        <title>Draft Genomic DNA Sequence of the Facultatively Methylotrophic Bacterium Acidomonas methanolica type strain MB58.</title>
        <authorList>
            <person name="Higashiura N."/>
            <person name="Hadano H."/>
            <person name="Hirakawa H."/>
            <person name="Matsutani M."/>
            <person name="Takabe S."/>
            <person name="Matsushita K."/>
            <person name="Azuma Y."/>
        </authorList>
    </citation>
    <scope>NUCLEOTIDE SEQUENCE [LARGE SCALE GENOMIC DNA]</scope>
    <source>
        <strain evidence="2">MB58</strain>
    </source>
</reference>
<evidence type="ECO:0000313" key="1">
    <source>
        <dbReference type="EMBL" id="GAJ30167.1"/>
    </source>
</evidence>
<dbReference type="EMBL" id="BAND01000108">
    <property type="protein sequence ID" value="GAJ30167.1"/>
    <property type="molecule type" value="Genomic_DNA"/>
</dbReference>
<dbReference type="AlphaFoldDB" id="A0A023D7P3"/>
<proteinExistence type="predicted"/>
<accession>A0A023D7P3</accession>
<name>A0A023D7P3_ACIMT</name>
<dbReference type="RefSeq" id="WP_239641730.1">
    <property type="nucleotide sequence ID" value="NZ_BAND01000108.1"/>
</dbReference>
<gene>
    <name evidence="1" type="ORF">Amme_109_011</name>
</gene>
<evidence type="ECO:0000313" key="2">
    <source>
        <dbReference type="Proteomes" id="UP000019760"/>
    </source>
</evidence>
<keyword evidence="2" id="KW-1185">Reference proteome</keyword>
<comment type="caution">
    <text evidence="1">The sequence shown here is derived from an EMBL/GenBank/DDBJ whole genome shotgun (WGS) entry which is preliminary data.</text>
</comment>
<protein>
    <submittedName>
        <fullName evidence="1">Uncharacterized protein</fullName>
    </submittedName>
</protein>
<organism evidence="1 2">
    <name type="scientific">Acidomonas methanolica NBRC 104435</name>
    <dbReference type="NCBI Taxonomy" id="1231351"/>
    <lineage>
        <taxon>Bacteria</taxon>
        <taxon>Pseudomonadati</taxon>
        <taxon>Pseudomonadota</taxon>
        <taxon>Alphaproteobacteria</taxon>
        <taxon>Acetobacterales</taxon>
        <taxon>Acetobacteraceae</taxon>
        <taxon>Acidomonas</taxon>
    </lineage>
</organism>